<comment type="caution">
    <text evidence="2">The sequence shown here is derived from an EMBL/GenBank/DDBJ whole genome shotgun (WGS) entry which is preliminary data.</text>
</comment>
<sequence length="350" mass="39618">MSRKYPYIVAEIGGNHNGDIELGKKMIKAAKECGADAVKFQLYRRGDLWTEDHLKELNDGVVKLENVSNWSTKELGLNNIFEQVDKFAIQEQEHIEFFNYARELGIDYSTSAFTKKDVDFCIDQKVANLKVASCDVTNLDLIEYVISKDYPTQIALGMASLAEIEAIVNLIPEKYKHNVTLLHCVSLYPPKDEYVNLNFLKTLRQAFGMEVGYSDHTFGFSIPLAAVAFGATVIEKHFTLDKNMPGWDHKVSANPEEMRIIASESKRIVDALGSGIKVVSEDEIAKQKKFRRSITTANALKAGQEITYNDILFKRPGTGIPANKYKEIIGRHVNRDIEENKTLFWEDLVK</sequence>
<dbReference type="CDD" id="cd11615">
    <property type="entry name" value="SAF_NeuB_like"/>
    <property type="match status" value="1"/>
</dbReference>
<dbReference type="Gene3D" id="3.90.1210.10">
    <property type="entry name" value="Antifreeze-like/N-acetylneuraminic acid synthase C-terminal domain"/>
    <property type="match status" value="1"/>
</dbReference>
<dbReference type="EMBL" id="QRIN01000080">
    <property type="protein sequence ID" value="RHG62749.1"/>
    <property type="molecule type" value="Genomic_DNA"/>
</dbReference>
<dbReference type="AlphaFoldDB" id="A0A3R6IPT6"/>
<evidence type="ECO:0000313" key="3">
    <source>
        <dbReference type="Proteomes" id="UP000286501"/>
    </source>
</evidence>
<dbReference type="Gene3D" id="3.20.20.70">
    <property type="entry name" value="Aldolase class I"/>
    <property type="match status" value="1"/>
</dbReference>
<dbReference type="Pfam" id="PF08666">
    <property type="entry name" value="SAF"/>
    <property type="match status" value="1"/>
</dbReference>
<dbReference type="InterPro" id="IPR051690">
    <property type="entry name" value="PseI-like"/>
</dbReference>
<accession>A0A3R6IPT6</accession>
<dbReference type="SUPFAM" id="SSF51269">
    <property type="entry name" value="AFP III-like domain"/>
    <property type="match status" value="1"/>
</dbReference>
<organism evidence="2 3">
    <name type="scientific">Segatella copri</name>
    <dbReference type="NCBI Taxonomy" id="165179"/>
    <lineage>
        <taxon>Bacteria</taxon>
        <taxon>Pseudomonadati</taxon>
        <taxon>Bacteroidota</taxon>
        <taxon>Bacteroidia</taxon>
        <taxon>Bacteroidales</taxon>
        <taxon>Prevotellaceae</taxon>
        <taxon>Segatella</taxon>
    </lineage>
</organism>
<dbReference type="GO" id="GO:0047444">
    <property type="term" value="F:N-acylneuraminate-9-phosphate synthase activity"/>
    <property type="evidence" value="ECO:0007669"/>
    <property type="project" value="TreeGrafter"/>
</dbReference>
<dbReference type="SMART" id="SM00858">
    <property type="entry name" value="SAF"/>
    <property type="match status" value="1"/>
</dbReference>
<dbReference type="InterPro" id="IPR006190">
    <property type="entry name" value="SAF_AFP_Neu5Ac"/>
</dbReference>
<reference evidence="2 3" key="1">
    <citation type="submission" date="2018-08" db="EMBL/GenBank/DDBJ databases">
        <title>A genome reference for cultivated species of the human gut microbiota.</title>
        <authorList>
            <person name="Zou Y."/>
            <person name="Xue W."/>
            <person name="Luo G."/>
        </authorList>
    </citation>
    <scope>NUCLEOTIDE SEQUENCE [LARGE SCALE GENOMIC DNA]</scope>
    <source>
        <strain evidence="2 3">AM22-1</strain>
    </source>
</reference>
<proteinExistence type="predicted"/>
<name>A0A3R6IPT6_9BACT</name>
<dbReference type="GO" id="GO:0016051">
    <property type="term" value="P:carbohydrate biosynthetic process"/>
    <property type="evidence" value="ECO:0007669"/>
    <property type="project" value="InterPro"/>
</dbReference>
<dbReference type="InterPro" id="IPR057736">
    <property type="entry name" value="SAF_PseI/NeuA/NeuB"/>
</dbReference>
<dbReference type="PROSITE" id="PS50844">
    <property type="entry name" value="AFP_LIKE"/>
    <property type="match status" value="1"/>
</dbReference>
<dbReference type="RefSeq" id="WP_118201614.1">
    <property type="nucleotide sequence ID" value="NZ_JAVRBH010000002.1"/>
</dbReference>
<dbReference type="InterPro" id="IPR013785">
    <property type="entry name" value="Aldolase_TIM"/>
</dbReference>
<dbReference type="PANTHER" id="PTHR42966">
    <property type="entry name" value="N-ACETYLNEURAMINATE SYNTHASE"/>
    <property type="match status" value="1"/>
</dbReference>
<dbReference type="InterPro" id="IPR013974">
    <property type="entry name" value="SAF"/>
</dbReference>
<dbReference type="InterPro" id="IPR013132">
    <property type="entry name" value="PseI/NeuA/B-like_N"/>
</dbReference>
<dbReference type="Pfam" id="PF03102">
    <property type="entry name" value="NeuB"/>
    <property type="match status" value="1"/>
</dbReference>
<protein>
    <submittedName>
        <fullName evidence="2">N-acetylneuraminate synthase</fullName>
    </submittedName>
</protein>
<dbReference type="Proteomes" id="UP000286501">
    <property type="component" value="Unassembled WGS sequence"/>
</dbReference>
<dbReference type="InterPro" id="IPR036732">
    <property type="entry name" value="AFP_Neu5c_C_sf"/>
</dbReference>
<gene>
    <name evidence="2" type="ORF">DW250_13885</name>
</gene>
<dbReference type="PANTHER" id="PTHR42966:SF1">
    <property type="entry name" value="SIALIC ACID SYNTHASE"/>
    <property type="match status" value="1"/>
</dbReference>
<evidence type="ECO:0000313" key="2">
    <source>
        <dbReference type="EMBL" id="RHG62749.1"/>
    </source>
</evidence>
<evidence type="ECO:0000259" key="1">
    <source>
        <dbReference type="PROSITE" id="PS50844"/>
    </source>
</evidence>
<dbReference type="SUPFAM" id="SSF51569">
    <property type="entry name" value="Aldolase"/>
    <property type="match status" value="1"/>
</dbReference>
<feature type="domain" description="AFP-like" evidence="1">
    <location>
        <begin position="293"/>
        <end position="350"/>
    </location>
</feature>